<feature type="domain" description="Nudix hydrolase" evidence="2">
    <location>
        <begin position="88"/>
        <end position="219"/>
    </location>
</feature>
<dbReference type="CDD" id="cd02883">
    <property type="entry name" value="NUDIX_Hydrolase"/>
    <property type="match status" value="1"/>
</dbReference>
<dbReference type="PROSITE" id="PS00893">
    <property type="entry name" value="NUDIX_BOX"/>
    <property type="match status" value="1"/>
</dbReference>
<reference evidence="3 4" key="1">
    <citation type="submission" date="2023-11" db="EMBL/GenBank/DDBJ databases">
        <authorList>
            <person name="Xu M."/>
            <person name="Jiang T."/>
        </authorList>
    </citation>
    <scope>NUCLEOTIDE SEQUENCE [LARGE SCALE GENOMIC DNA]</scope>
    <source>
        <strain evidence="3 4">SD</strain>
    </source>
</reference>
<name>A0ABU4VLZ4_9ACTN</name>
<dbReference type="InterPro" id="IPR015797">
    <property type="entry name" value="NUDIX_hydrolase-like_dom_sf"/>
</dbReference>
<keyword evidence="4" id="KW-1185">Reference proteome</keyword>
<dbReference type="InterPro" id="IPR020084">
    <property type="entry name" value="NUDIX_hydrolase_CS"/>
</dbReference>
<protein>
    <submittedName>
        <fullName evidence="3">NUDIX hydrolase</fullName>
        <ecNumber evidence="3">3.6.-.-</ecNumber>
    </submittedName>
</protein>
<evidence type="ECO:0000256" key="1">
    <source>
        <dbReference type="ARBA" id="ARBA00022801"/>
    </source>
</evidence>
<gene>
    <name evidence="3" type="ORF">SK069_10210</name>
</gene>
<evidence type="ECO:0000313" key="4">
    <source>
        <dbReference type="Proteomes" id="UP001277761"/>
    </source>
</evidence>
<comment type="caution">
    <text evidence="3">The sequence shown here is derived from an EMBL/GenBank/DDBJ whole genome shotgun (WGS) entry which is preliminary data.</text>
</comment>
<keyword evidence="1 3" id="KW-0378">Hydrolase</keyword>
<dbReference type="Gene3D" id="3.90.79.10">
    <property type="entry name" value="Nucleoside Triphosphate Pyrophosphohydrolase"/>
    <property type="match status" value="1"/>
</dbReference>
<dbReference type="InterPro" id="IPR000086">
    <property type="entry name" value="NUDIX_hydrolase_dom"/>
</dbReference>
<organism evidence="3 4">
    <name type="scientific">Patulibacter brassicae</name>
    <dbReference type="NCBI Taxonomy" id="1705717"/>
    <lineage>
        <taxon>Bacteria</taxon>
        <taxon>Bacillati</taxon>
        <taxon>Actinomycetota</taxon>
        <taxon>Thermoleophilia</taxon>
        <taxon>Solirubrobacterales</taxon>
        <taxon>Patulibacteraceae</taxon>
        <taxon>Patulibacter</taxon>
    </lineage>
</organism>
<dbReference type="EMBL" id="JAXAVX010000004">
    <property type="protein sequence ID" value="MDX8151966.1"/>
    <property type="molecule type" value="Genomic_DNA"/>
</dbReference>
<sequence length="219" mass="24147">MRPAPTFLARGPWAPEDVSFDWRAEPYAPGAEQTAAADAAITALRERSSPSHDGLATRLVEHRVDADGRLHLELQAIRWALRLLPGGAARSMTGQCVVRSADGRWLAGRRAAWVATWANRWTLGAGGAVDPGESPMTTLERELQEEWGVTAERLRGDALLLLPNDVVMFVGTAWLPEGAEVVRDHEHDEHDWWPADIERWPADADPALRALAEMVSTPR</sequence>
<dbReference type="Pfam" id="PF00293">
    <property type="entry name" value="NUDIX"/>
    <property type="match status" value="1"/>
</dbReference>
<evidence type="ECO:0000259" key="2">
    <source>
        <dbReference type="PROSITE" id="PS51462"/>
    </source>
</evidence>
<dbReference type="GO" id="GO:0016787">
    <property type="term" value="F:hydrolase activity"/>
    <property type="evidence" value="ECO:0007669"/>
    <property type="project" value="UniProtKB-KW"/>
</dbReference>
<dbReference type="RefSeq" id="WP_319954121.1">
    <property type="nucleotide sequence ID" value="NZ_JAXAVX010000004.1"/>
</dbReference>
<dbReference type="SUPFAM" id="SSF55811">
    <property type="entry name" value="Nudix"/>
    <property type="match status" value="1"/>
</dbReference>
<dbReference type="Proteomes" id="UP001277761">
    <property type="component" value="Unassembled WGS sequence"/>
</dbReference>
<dbReference type="PROSITE" id="PS51462">
    <property type="entry name" value="NUDIX"/>
    <property type="match status" value="1"/>
</dbReference>
<accession>A0ABU4VLZ4</accession>
<evidence type="ECO:0000313" key="3">
    <source>
        <dbReference type="EMBL" id="MDX8151966.1"/>
    </source>
</evidence>
<dbReference type="EC" id="3.6.-.-" evidence="3"/>
<proteinExistence type="predicted"/>